<reference evidence="1 2" key="1">
    <citation type="journal article" date="2015" name="Nature">
        <title>rRNA introns, odd ribosomes, and small enigmatic genomes across a large radiation of phyla.</title>
        <authorList>
            <person name="Brown C.T."/>
            <person name="Hug L.A."/>
            <person name="Thomas B.C."/>
            <person name="Sharon I."/>
            <person name="Castelle C.J."/>
            <person name="Singh A."/>
            <person name="Wilkins M.J."/>
            <person name="Williams K.H."/>
            <person name="Banfield J.F."/>
        </authorList>
    </citation>
    <scope>NUCLEOTIDE SEQUENCE [LARGE SCALE GENOMIC DNA]</scope>
</reference>
<gene>
    <name evidence="1" type="ORF">UR96_C0022G0007</name>
</gene>
<dbReference type="AlphaFoldDB" id="A0A0G0GK77"/>
<organism evidence="1 2">
    <name type="scientific">candidate division WS6 bacterium GW2011_GWC1_36_11</name>
    <dbReference type="NCBI Taxonomy" id="1619090"/>
    <lineage>
        <taxon>Bacteria</taxon>
        <taxon>Candidatus Dojkabacteria</taxon>
    </lineage>
</organism>
<dbReference type="EMBL" id="LBRE01000022">
    <property type="protein sequence ID" value="KKP92027.1"/>
    <property type="molecule type" value="Genomic_DNA"/>
</dbReference>
<evidence type="ECO:0000313" key="2">
    <source>
        <dbReference type="Proteomes" id="UP000034140"/>
    </source>
</evidence>
<evidence type="ECO:0000313" key="1">
    <source>
        <dbReference type="EMBL" id="KKP92027.1"/>
    </source>
</evidence>
<protein>
    <submittedName>
        <fullName evidence="1">Uncharacterized protein</fullName>
    </submittedName>
</protein>
<accession>A0A0G0GK77</accession>
<proteinExistence type="predicted"/>
<sequence>MTPDLRRKDISPETKQDSLDILRAEVAKQLGYGEEGDKFENFQSFTCSEEELKNYIFGTLSQLNLGNDNERIDHLNVIKGELTDVDEIIDALTYTGFESVELHGYLNLYFIEFRKSAVVIIPVEIDPDCLIVYIEPLADSPEYIRNIFKQKKQPITDLRNIPGIKSASDLIQNEKDLDI</sequence>
<comment type="caution">
    <text evidence="1">The sequence shown here is derived from an EMBL/GenBank/DDBJ whole genome shotgun (WGS) entry which is preliminary data.</text>
</comment>
<dbReference type="Proteomes" id="UP000034140">
    <property type="component" value="Unassembled WGS sequence"/>
</dbReference>
<name>A0A0G0GK77_9BACT</name>